<dbReference type="Gene3D" id="3.40.50.1820">
    <property type="entry name" value="alpha/beta hydrolase"/>
    <property type="match status" value="1"/>
</dbReference>
<dbReference type="GO" id="GO:0016787">
    <property type="term" value="F:hydrolase activity"/>
    <property type="evidence" value="ECO:0007669"/>
    <property type="project" value="UniProtKB-KW"/>
</dbReference>
<dbReference type="Proteomes" id="UP000265750">
    <property type="component" value="Unassembled WGS sequence"/>
</dbReference>
<dbReference type="EMBL" id="QYRN01000003">
    <property type="protein sequence ID" value="RIY02183.1"/>
    <property type="molecule type" value="Genomic_DNA"/>
</dbReference>
<evidence type="ECO:0000256" key="1">
    <source>
        <dbReference type="ARBA" id="ARBA00022801"/>
    </source>
</evidence>
<protein>
    <submittedName>
        <fullName evidence="3">Alpha/beta hydrolase</fullName>
    </submittedName>
</protein>
<feature type="domain" description="BD-FAE-like" evidence="2">
    <location>
        <begin position="9"/>
        <end position="198"/>
    </location>
</feature>
<dbReference type="SUPFAM" id="SSF53474">
    <property type="entry name" value="alpha/beta-Hydrolases"/>
    <property type="match status" value="1"/>
</dbReference>
<name>A0A3A1WUR4_9HYPH</name>
<evidence type="ECO:0000313" key="4">
    <source>
        <dbReference type="Proteomes" id="UP000265750"/>
    </source>
</evidence>
<comment type="caution">
    <text evidence="3">The sequence shown here is derived from an EMBL/GenBank/DDBJ whole genome shotgun (WGS) entry which is preliminary data.</text>
</comment>
<dbReference type="Pfam" id="PF20434">
    <property type="entry name" value="BD-FAE"/>
    <property type="match status" value="1"/>
</dbReference>
<accession>A0A3A1WUR4</accession>
<gene>
    <name evidence="3" type="ORF">D3218_06540</name>
</gene>
<dbReference type="InterPro" id="IPR029058">
    <property type="entry name" value="AB_hydrolase_fold"/>
</dbReference>
<dbReference type="InterPro" id="IPR050300">
    <property type="entry name" value="GDXG_lipolytic_enzyme"/>
</dbReference>
<dbReference type="PANTHER" id="PTHR48081:SF9">
    <property type="entry name" value="CARBOXYLESTERASE"/>
    <property type="match status" value="1"/>
</dbReference>
<sequence length="246" mass="26686">MPGERGTFDLYVPDTATASTPIVVFFYGGSWDSGFKAIYPFVGQSLASAGYIVAIPDYRVYPDVRFPAFVEDGARAVSAIERLARRGGAGVEPGRHPLFLMGHSAGAQIAALLAFDARYLAAAEAPDRAIAGFVGLSGPYDFLPLKEERYKRIFPPALREASQPVRFVGRGDPPAFLAHGLKDTTVDPENTRSLARHLRRAGVPVTEALYPELDHIGTVSSLATALPLGDRRVREDVLAFLKDRSR</sequence>
<evidence type="ECO:0000259" key="2">
    <source>
        <dbReference type="Pfam" id="PF20434"/>
    </source>
</evidence>
<dbReference type="PANTHER" id="PTHR48081">
    <property type="entry name" value="AB HYDROLASE SUPERFAMILY PROTEIN C4A8.06C"/>
    <property type="match status" value="1"/>
</dbReference>
<reference evidence="4" key="1">
    <citation type="submission" date="2018-09" db="EMBL/GenBank/DDBJ databases">
        <authorList>
            <person name="Tuo L."/>
        </authorList>
    </citation>
    <scope>NUCLEOTIDE SEQUENCE [LARGE SCALE GENOMIC DNA]</scope>
    <source>
        <strain evidence="4">M2BS4Y-1</strain>
    </source>
</reference>
<proteinExistence type="predicted"/>
<evidence type="ECO:0000313" key="3">
    <source>
        <dbReference type="EMBL" id="RIY02183.1"/>
    </source>
</evidence>
<keyword evidence="4" id="KW-1185">Reference proteome</keyword>
<keyword evidence="1 3" id="KW-0378">Hydrolase</keyword>
<dbReference type="AlphaFoldDB" id="A0A3A1WUR4"/>
<dbReference type="OrthoDB" id="9771666at2"/>
<dbReference type="InterPro" id="IPR049492">
    <property type="entry name" value="BD-FAE-like_dom"/>
</dbReference>
<organism evidence="3 4">
    <name type="scientific">Aureimonas flava</name>
    <dbReference type="NCBI Taxonomy" id="2320271"/>
    <lineage>
        <taxon>Bacteria</taxon>
        <taxon>Pseudomonadati</taxon>
        <taxon>Pseudomonadota</taxon>
        <taxon>Alphaproteobacteria</taxon>
        <taxon>Hyphomicrobiales</taxon>
        <taxon>Aurantimonadaceae</taxon>
        <taxon>Aureimonas</taxon>
    </lineage>
</organism>